<name>A0AAW2IBN2_9NEOP</name>
<dbReference type="AlphaFoldDB" id="A0AAW2IBN2"/>
<dbReference type="CDD" id="cd23992">
    <property type="entry name" value="PBP_GOBP"/>
    <property type="match status" value="1"/>
</dbReference>
<dbReference type="SUPFAM" id="SSF47565">
    <property type="entry name" value="Insect pheromone/odorant-binding proteins"/>
    <property type="match status" value="1"/>
</dbReference>
<keyword evidence="1 2" id="KW-0732">Signal</keyword>
<evidence type="ECO:0000313" key="3">
    <source>
        <dbReference type="EMBL" id="KAL0279777.1"/>
    </source>
</evidence>
<sequence length="173" mass="19479">MGRLQALCVFACLLSAIAAAPSRKMEQQSRSEVMKGNTRAVEKNITRDEVMAKMIECNNTYPVPFEVMVELNLTGKFPPTATRDAKCYLKCFFTQLEVLDESNNLNESQVETFFADGDEELAKDFIRTCSSKGNVRTEDNCERAYEKMSCLMIESIDHFKDDEDSGIGKSGKK</sequence>
<dbReference type="GO" id="GO:0005615">
    <property type="term" value="C:extracellular space"/>
    <property type="evidence" value="ECO:0007669"/>
    <property type="project" value="TreeGrafter"/>
</dbReference>
<dbReference type="EMBL" id="JARGDH010000001">
    <property type="protein sequence ID" value="KAL0279777.1"/>
    <property type="molecule type" value="Genomic_DNA"/>
</dbReference>
<accession>A0AAW2IBN2</accession>
<dbReference type="PANTHER" id="PTHR11857">
    <property type="entry name" value="ODORANT BINDING PROTEIN-RELATED"/>
    <property type="match status" value="1"/>
</dbReference>
<evidence type="ECO:0000256" key="1">
    <source>
        <dbReference type="ARBA" id="ARBA00022729"/>
    </source>
</evidence>
<dbReference type="InterPro" id="IPR006170">
    <property type="entry name" value="PBP/GOBP"/>
</dbReference>
<evidence type="ECO:0000256" key="2">
    <source>
        <dbReference type="SAM" id="SignalP"/>
    </source>
</evidence>
<comment type="caution">
    <text evidence="3">The sequence shown here is derived from an EMBL/GenBank/DDBJ whole genome shotgun (WGS) entry which is preliminary data.</text>
</comment>
<dbReference type="GO" id="GO:0007608">
    <property type="term" value="P:sensory perception of smell"/>
    <property type="evidence" value="ECO:0007669"/>
    <property type="project" value="TreeGrafter"/>
</dbReference>
<organism evidence="3">
    <name type="scientific">Menopon gallinae</name>
    <name type="common">poultry shaft louse</name>
    <dbReference type="NCBI Taxonomy" id="328185"/>
    <lineage>
        <taxon>Eukaryota</taxon>
        <taxon>Metazoa</taxon>
        <taxon>Ecdysozoa</taxon>
        <taxon>Arthropoda</taxon>
        <taxon>Hexapoda</taxon>
        <taxon>Insecta</taxon>
        <taxon>Pterygota</taxon>
        <taxon>Neoptera</taxon>
        <taxon>Paraneoptera</taxon>
        <taxon>Psocodea</taxon>
        <taxon>Troctomorpha</taxon>
        <taxon>Phthiraptera</taxon>
        <taxon>Amblycera</taxon>
        <taxon>Menoponidae</taxon>
        <taxon>Menopon</taxon>
    </lineage>
</organism>
<dbReference type="SMART" id="SM00708">
    <property type="entry name" value="PhBP"/>
    <property type="match status" value="1"/>
</dbReference>
<dbReference type="Gene3D" id="1.10.238.20">
    <property type="entry name" value="Pheromone/general odorant binding protein domain"/>
    <property type="match status" value="1"/>
</dbReference>
<dbReference type="InterPro" id="IPR036728">
    <property type="entry name" value="PBP_GOBP_sf"/>
</dbReference>
<gene>
    <name evidence="3" type="ORF">PYX00_001262</name>
</gene>
<protein>
    <submittedName>
        <fullName evidence="3">Uncharacterized protein</fullName>
    </submittedName>
</protein>
<feature type="signal peptide" evidence="2">
    <location>
        <begin position="1"/>
        <end position="19"/>
    </location>
</feature>
<feature type="chain" id="PRO_5044002497" evidence="2">
    <location>
        <begin position="20"/>
        <end position="173"/>
    </location>
</feature>
<dbReference type="Pfam" id="PF01395">
    <property type="entry name" value="PBP_GOBP"/>
    <property type="match status" value="1"/>
</dbReference>
<reference evidence="3" key="1">
    <citation type="journal article" date="2024" name="Gigascience">
        <title>Chromosome-level genome of the poultry shaft louse Menopon gallinae provides insight into the host-switching and adaptive evolution of parasitic lice.</title>
        <authorList>
            <person name="Xu Y."/>
            <person name="Ma L."/>
            <person name="Liu S."/>
            <person name="Liang Y."/>
            <person name="Liu Q."/>
            <person name="He Z."/>
            <person name="Tian L."/>
            <person name="Duan Y."/>
            <person name="Cai W."/>
            <person name="Li H."/>
            <person name="Song F."/>
        </authorList>
    </citation>
    <scope>NUCLEOTIDE SEQUENCE</scope>
    <source>
        <strain evidence="3">Cailab_2023a</strain>
    </source>
</reference>
<dbReference type="GO" id="GO:0005549">
    <property type="term" value="F:odorant binding"/>
    <property type="evidence" value="ECO:0007669"/>
    <property type="project" value="InterPro"/>
</dbReference>
<proteinExistence type="predicted"/>